<dbReference type="EMBL" id="BSBI01000012">
    <property type="protein sequence ID" value="GLF97837.1"/>
    <property type="molecule type" value="Genomic_DNA"/>
</dbReference>
<evidence type="ECO:0000313" key="2">
    <source>
        <dbReference type="EMBL" id="GLF97837.1"/>
    </source>
</evidence>
<reference evidence="2 3" key="1">
    <citation type="submission" date="2022-10" db="EMBL/GenBank/DDBJ databases">
        <title>Draft genome sequence of Streptomyces sp. YSPA8.</title>
        <authorList>
            <person name="Moriuchi R."/>
            <person name="Dohra H."/>
            <person name="Yamamura H."/>
            <person name="Kodani S."/>
        </authorList>
    </citation>
    <scope>NUCLEOTIDE SEQUENCE [LARGE SCALE GENOMIC DNA]</scope>
    <source>
        <strain evidence="2 3">YSPA8</strain>
    </source>
</reference>
<sequence length="64" mass="7642">MPFHYHKRITLIPKVLYLNVGRHGWSLRLGGRRAHLTRDSHGRSGVAVRLPGGFVWRRHRRRRH</sequence>
<feature type="domain" description="DUF4236" evidence="1">
    <location>
        <begin position="3"/>
        <end position="57"/>
    </location>
</feature>
<dbReference type="Pfam" id="PF14020">
    <property type="entry name" value="DUF4236"/>
    <property type="match status" value="1"/>
</dbReference>
<evidence type="ECO:0000259" key="1">
    <source>
        <dbReference type="Pfam" id="PF14020"/>
    </source>
</evidence>
<dbReference type="RefSeq" id="WP_323449822.1">
    <property type="nucleotide sequence ID" value="NZ_BSBI01000012.1"/>
</dbReference>
<dbReference type="Proteomes" id="UP001291653">
    <property type="component" value="Unassembled WGS sequence"/>
</dbReference>
<name>A0ABQ5P5K9_9ACTN</name>
<evidence type="ECO:0000313" key="3">
    <source>
        <dbReference type="Proteomes" id="UP001291653"/>
    </source>
</evidence>
<comment type="caution">
    <text evidence="2">The sequence shown here is derived from an EMBL/GenBank/DDBJ whole genome shotgun (WGS) entry which is preliminary data.</text>
</comment>
<protein>
    <submittedName>
        <fullName evidence="2">DUF4236 domain-containing protein</fullName>
    </submittedName>
</protein>
<keyword evidence="3" id="KW-1185">Reference proteome</keyword>
<accession>A0ABQ5P5K9</accession>
<proteinExistence type="predicted"/>
<gene>
    <name evidence="2" type="ORF">SYYSPA8_26090</name>
</gene>
<organism evidence="2 3">
    <name type="scientific">Streptomyces yaizuensis</name>
    <dbReference type="NCBI Taxonomy" id="2989713"/>
    <lineage>
        <taxon>Bacteria</taxon>
        <taxon>Bacillati</taxon>
        <taxon>Actinomycetota</taxon>
        <taxon>Actinomycetes</taxon>
        <taxon>Kitasatosporales</taxon>
        <taxon>Streptomycetaceae</taxon>
        <taxon>Streptomyces</taxon>
    </lineage>
</organism>
<dbReference type="InterPro" id="IPR025330">
    <property type="entry name" value="DUF4236"/>
</dbReference>